<feature type="transmembrane region" description="Helical" evidence="1">
    <location>
        <begin position="82"/>
        <end position="103"/>
    </location>
</feature>
<feature type="transmembrane region" description="Helical" evidence="1">
    <location>
        <begin position="20"/>
        <end position="39"/>
    </location>
</feature>
<dbReference type="RefSeq" id="WP_146797235.1">
    <property type="nucleotide sequence ID" value="NZ_BJUU01000030.1"/>
</dbReference>
<sequence>MTTISPVERLESTAVWIRGFAVGWAVLALCTYLSGATVGVTDIPLHETRPIWVSASALGLFFLVLLAWPFRPDVRSRLPRILSVLRWQVATGVLIAFSLGATVRVELKMSVWLIGTYLAVHAIFFMLLALVDLALRRLYHENDARREYERHVKLMQEIATLTALIRERGDAEQVKQGQSHNSRKKRPIHTVCRTVLHLRVRRQGQGLAG</sequence>
<feature type="transmembrane region" description="Helical" evidence="1">
    <location>
        <begin position="109"/>
        <end position="135"/>
    </location>
</feature>
<keyword evidence="3" id="KW-1185">Reference proteome</keyword>
<proteinExistence type="predicted"/>
<organism evidence="2 3">
    <name type="scientific">Agrococcus baldri</name>
    <dbReference type="NCBI Taxonomy" id="153730"/>
    <lineage>
        <taxon>Bacteria</taxon>
        <taxon>Bacillati</taxon>
        <taxon>Actinomycetota</taxon>
        <taxon>Actinomycetes</taxon>
        <taxon>Micrococcales</taxon>
        <taxon>Microbacteriaceae</taxon>
        <taxon>Agrococcus</taxon>
    </lineage>
</organism>
<comment type="caution">
    <text evidence="2">The sequence shown here is derived from an EMBL/GenBank/DDBJ whole genome shotgun (WGS) entry which is preliminary data.</text>
</comment>
<dbReference type="EMBL" id="BJUU01000030">
    <property type="protein sequence ID" value="GEK81517.1"/>
    <property type="molecule type" value="Genomic_DNA"/>
</dbReference>
<feature type="transmembrane region" description="Helical" evidence="1">
    <location>
        <begin position="51"/>
        <end position="70"/>
    </location>
</feature>
<reference evidence="2 3" key="1">
    <citation type="submission" date="2019-07" db="EMBL/GenBank/DDBJ databases">
        <title>Whole genome shotgun sequence of Agrococcus baldri NBRC 103055.</title>
        <authorList>
            <person name="Hosoyama A."/>
            <person name="Uohara A."/>
            <person name="Ohji S."/>
            <person name="Ichikawa N."/>
        </authorList>
    </citation>
    <scope>NUCLEOTIDE SEQUENCE [LARGE SCALE GENOMIC DNA]</scope>
    <source>
        <strain evidence="2 3">NBRC 103055</strain>
    </source>
</reference>
<keyword evidence="1" id="KW-0472">Membrane</keyword>
<gene>
    <name evidence="2" type="ORF">ABA31_28680</name>
</gene>
<dbReference type="Proteomes" id="UP000321749">
    <property type="component" value="Unassembled WGS sequence"/>
</dbReference>
<name>A0AA87RF33_9MICO</name>
<dbReference type="AlphaFoldDB" id="A0AA87RF33"/>
<keyword evidence="1" id="KW-1133">Transmembrane helix</keyword>
<evidence type="ECO:0000313" key="3">
    <source>
        <dbReference type="Proteomes" id="UP000321749"/>
    </source>
</evidence>
<evidence type="ECO:0000313" key="2">
    <source>
        <dbReference type="EMBL" id="GEK81517.1"/>
    </source>
</evidence>
<evidence type="ECO:0000256" key="1">
    <source>
        <dbReference type="SAM" id="Phobius"/>
    </source>
</evidence>
<keyword evidence="1" id="KW-0812">Transmembrane</keyword>
<accession>A0AA87RF33</accession>
<protein>
    <submittedName>
        <fullName evidence="2">Uncharacterized protein</fullName>
    </submittedName>
</protein>